<dbReference type="KEGG" id="ahz:APS56_10305"/>
<dbReference type="EMBL" id="CP012898">
    <property type="protein sequence ID" value="ALJ05485.1"/>
    <property type="molecule type" value="Genomic_DNA"/>
</dbReference>
<dbReference type="Proteomes" id="UP000057981">
    <property type="component" value="Chromosome"/>
</dbReference>
<feature type="signal peptide" evidence="5">
    <location>
        <begin position="1"/>
        <end position="25"/>
    </location>
</feature>
<dbReference type="GO" id="GO:0016788">
    <property type="term" value="F:hydrolase activity, acting on ester bonds"/>
    <property type="evidence" value="ECO:0007669"/>
    <property type="project" value="UniProtKB-ARBA"/>
</dbReference>
<dbReference type="NCBIfam" id="TIGR04183">
    <property type="entry name" value="Por_Secre_tail"/>
    <property type="match status" value="1"/>
</dbReference>
<accession>A0A0P0CM01</accession>
<evidence type="ECO:0000259" key="8">
    <source>
        <dbReference type="Pfam" id="PF24517"/>
    </source>
</evidence>
<dbReference type="Pfam" id="PF18962">
    <property type="entry name" value="Por_Secre_tail"/>
    <property type="match status" value="1"/>
</dbReference>
<dbReference type="RefSeq" id="WP_054727794.1">
    <property type="nucleotide sequence ID" value="NZ_CP012898.1"/>
</dbReference>
<evidence type="ECO:0000256" key="2">
    <source>
        <dbReference type="ARBA" id="ARBA00022525"/>
    </source>
</evidence>
<dbReference type="Gene3D" id="3.40.50.1110">
    <property type="entry name" value="SGNH hydrolase"/>
    <property type="match status" value="1"/>
</dbReference>
<dbReference type="PANTHER" id="PTHR31988:SF19">
    <property type="entry name" value="9-O-ACETYL-N-ACETYLNEURAMINIC ACID DEACETYLASE-RELATED"/>
    <property type="match status" value="1"/>
</dbReference>
<feature type="domain" description="Secretion system C-terminal sorting" evidence="7">
    <location>
        <begin position="488"/>
        <end position="552"/>
    </location>
</feature>
<feature type="domain" description="Carbohydrate-binding module family 96" evidence="8">
    <location>
        <begin position="279"/>
        <end position="372"/>
    </location>
</feature>
<dbReference type="Pfam" id="PF03629">
    <property type="entry name" value="SASA"/>
    <property type="match status" value="1"/>
</dbReference>
<keyword evidence="4" id="KW-0378">Hydrolase</keyword>
<dbReference type="AlphaFoldDB" id="A0A0P0CM01"/>
<dbReference type="PANTHER" id="PTHR31988">
    <property type="entry name" value="ESTERASE, PUTATIVE (DUF303)-RELATED"/>
    <property type="match status" value="1"/>
</dbReference>
<dbReference type="InterPro" id="IPR052940">
    <property type="entry name" value="Carb_Esterase_6"/>
</dbReference>
<evidence type="ECO:0000256" key="5">
    <source>
        <dbReference type="SAM" id="SignalP"/>
    </source>
</evidence>
<dbReference type="OrthoDB" id="9795554at2"/>
<dbReference type="NCBIfam" id="NF033679">
    <property type="entry name" value="DNRLRE_dom"/>
    <property type="match status" value="1"/>
</dbReference>
<name>A0A0P0CM01_9FLAO</name>
<dbReference type="STRING" id="1736674.APS56_10305"/>
<evidence type="ECO:0000256" key="4">
    <source>
        <dbReference type="ARBA" id="ARBA00022801"/>
    </source>
</evidence>
<evidence type="ECO:0000256" key="1">
    <source>
        <dbReference type="ARBA" id="ARBA00004613"/>
    </source>
</evidence>
<keyword evidence="2" id="KW-0964">Secreted</keyword>
<keyword evidence="3 5" id="KW-0732">Signal</keyword>
<keyword evidence="10" id="KW-1185">Reference proteome</keyword>
<evidence type="ECO:0000313" key="9">
    <source>
        <dbReference type="EMBL" id="ALJ05485.1"/>
    </source>
</evidence>
<reference evidence="9 10" key="1">
    <citation type="submission" date="2015-10" db="EMBL/GenBank/DDBJ databases">
        <authorList>
            <person name="Gilbert D.G."/>
        </authorList>
    </citation>
    <scope>NUCLEOTIDE SEQUENCE [LARGE SCALE GENOMIC DNA]</scope>
    <source>
        <strain evidence="10">HZ-22</strain>
    </source>
</reference>
<feature type="chain" id="PRO_5006042694" description="Sialate O-acetylesterase domain-containing protein" evidence="5">
    <location>
        <begin position="26"/>
        <end position="555"/>
    </location>
</feature>
<dbReference type="InterPro" id="IPR055372">
    <property type="entry name" value="CBM96"/>
</dbReference>
<sequence length="555" mass="61639">MKKNYALSHLLLTLSLLCIPILVHAQRDVYLVIGQSNAAGRGAIEAQDMVALSGVDLYNGTTWEAAQNTNAIHPDKETSDGGLNRYSTVRNTNQPQGLNFSYTFGRMLHDVTGNQIGLVVNAIGGSKIQEWEKGAPEGYYEEAISRINAALDLNGSTLKGILWHQGEANRSLSSYLTQLENLIFNLRTDLEMPNLPVIVGQISKQRTDNENFNTNIKKITDYTDAAYIPFTDYVTTDGLQTLDRTHFNSNGQRVLGYRYAAKALKMIYGYTYIENQVIYVKEDSFVRGGSHADKAQEVEDTNLTVRVKNYTTDQIRKGLLKFDIKDLTETSERLIVDATLMVNGNAPHKNTIDINFYDIDTTWSESTVTENNLVDGFTNLISYSTTTFDEDEDDDDNDGDVNELVHGGADLTEYIKDKYYLGTSIIALGLDAPINANYSFTISTKDDTANFELRPHIIISYIDTSIPPVLSNNTLVESEVFNSIKITNPVDDKLIISNNGIIGNVSIFSITGQQLKSKKINSSSGTLNVSNLPSGTYIVVIEHNNKKISRLILKN</sequence>
<dbReference type="GO" id="GO:0005576">
    <property type="term" value="C:extracellular region"/>
    <property type="evidence" value="ECO:0007669"/>
    <property type="project" value="UniProtKB-SubCell"/>
</dbReference>
<dbReference type="Pfam" id="PF24517">
    <property type="entry name" value="CBM96"/>
    <property type="match status" value="1"/>
</dbReference>
<feature type="domain" description="Sialate O-acetylesterase" evidence="6">
    <location>
        <begin position="27"/>
        <end position="264"/>
    </location>
</feature>
<comment type="subcellular location">
    <subcellularLocation>
        <location evidence="1">Secreted</location>
    </subcellularLocation>
</comment>
<gene>
    <name evidence="9" type="ORF">APS56_10305</name>
</gene>
<dbReference type="InterPro" id="IPR036514">
    <property type="entry name" value="SGNH_hydro_sf"/>
</dbReference>
<dbReference type="SUPFAM" id="SSF52266">
    <property type="entry name" value="SGNH hydrolase"/>
    <property type="match status" value="1"/>
</dbReference>
<evidence type="ECO:0008006" key="11">
    <source>
        <dbReference type="Google" id="ProtNLM"/>
    </source>
</evidence>
<proteinExistence type="predicted"/>
<evidence type="ECO:0000313" key="10">
    <source>
        <dbReference type="Proteomes" id="UP000057981"/>
    </source>
</evidence>
<evidence type="ECO:0000256" key="3">
    <source>
        <dbReference type="ARBA" id="ARBA00022729"/>
    </source>
</evidence>
<protein>
    <recommendedName>
        <fullName evidence="11">Sialate O-acetylesterase domain-containing protein</fullName>
    </recommendedName>
</protein>
<organism evidence="9 10">
    <name type="scientific">Pseudalgibacter alginicilyticus</name>
    <dbReference type="NCBI Taxonomy" id="1736674"/>
    <lineage>
        <taxon>Bacteria</taxon>
        <taxon>Pseudomonadati</taxon>
        <taxon>Bacteroidota</taxon>
        <taxon>Flavobacteriia</taxon>
        <taxon>Flavobacteriales</taxon>
        <taxon>Flavobacteriaceae</taxon>
        <taxon>Pseudalgibacter</taxon>
    </lineage>
</organism>
<evidence type="ECO:0000259" key="7">
    <source>
        <dbReference type="Pfam" id="PF18962"/>
    </source>
</evidence>
<dbReference type="InterPro" id="IPR005181">
    <property type="entry name" value="SASA"/>
</dbReference>
<dbReference type="InterPro" id="IPR026444">
    <property type="entry name" value="Secre_tail"/>
</dbReference>
<evidence type="ECO:0000259" key="6">
    <source>
        <dbReference type="Pfam" id="PF03629"/>
    </source>
</evidence>